<keyword evidence="1" id="KW-0808">Transferase</keyword>
<name>A0A6J4NAT5_9PSEU</name>
<dbReference type="GO" id="GO:0016740">
    <property type="term" value="F:transferase activity"/>
    <property type="evidence" value="ECO:0007669"/>
    <property type="project" value="UniProtKB-KW"/>
</dbReference>
<evidence type="ECO:0000313" key="1">
    <source>
        <dbReference type="EMBL" id="CAA9382430.1"/>
    </source>
</evidence>
<accession>A0A6J4NAT5</accession>
<dbReference type="EMBL" id="CADCUS010000053">
    <property type="protein sequence ID" value="CAA9382430.1"/>
    <property type="molecule type" value="Genomic_DNA"/>
</dbReference>
<organism evidence="1">
    <name type="scientific">uncultured Pseudonocardia sp</name>
    <dbReference type="NCBI Taxonomy" id="211455"/>
    <lineage>
        <taxon>Bacteria</taxon>
        <taxon>Bacillati</taxon>
        <taxon>Actinomycetota</taxon>
        <taxon>Actinomycetes</taxon>
        <taxon>Pseudonocardiales</taxon>
        <taxon>Pseudonocardiaceae</taxon>
        <taxon>Pseudonocardia</taxon>
        <taxon>environmental samples</taxon>
    </lineage>
</organism>
<gene>
    <name evidence="1" type="ORF">AVDCRST_MAG66-395</name>
</gene>
<dbReference type="AlphaFoldDB" id="A0A6J4NAT5"/>
<protein>
    <submittedName>
        <fullName evidence="1">Mycofactocin system glycosyltransferase</fullName>
    </submittedName>
</protein>
<proteinExistence type="predicted"/>
<reference evidence="1" key="1">
    <citation type="submission" date="2020-02" db="EMBL/GenBank/DDBJ databases">
        <authorList>
            <person name="Meier V. D."/>
        </authorList>
    </citation>
    <scope>NUCLEOTIDE SEQUENCE</scope>
    <source>
        <strain evidence="1">AVDCRST_MAG66</strain>
    </source>
</reference>
<sequence length="38" mass="4225">MHRVDDLAYGAGLWWGALRHRTTAPLRPATVRGAAHRS</sequence>